<name>A0A9W6RI40_9ACTN</name>
<dbReference type="InterPro" id="IPR005097">
    <property type="entry name" value="Sacchrp_dh_NADP-bd"/>
</dbReference>
<dbReference type="EMBL" id="BSTJ01000003">
    <property type="protein sequence ID" value="GLY74457.1"/>
    <property type="molecule type" value="Genomic_DNA"/>
</dbReference>
<dbReference type="AlphaFoldDB" id="A0A9W6RI40"/>
<dbReference type="GO" id="GO:0009247">
    <property type="term" value="P:glycolipid biosynthetic process"/>
    <property type="evidence" value="ECO:0007669"/>
    <property type="project" value="TreeGrafter"/>
</dbReference>
<protein>
    <submittedName>
        <fullName evidence="2">Saccharopine dehydrogenase</fullName>
    </submittedName>
</protein>
<comment type="caution">
    <text evidence="2">The sequence shown here is derived from an EMBL/GenBank/DDBJ whole genome shotgun (WGS) entry which is preliminary data.</text>
</comment>
<accession>A0A9W6RI40</accession>
<dbReference type="RefSeq" id="WP_285620280.1">
    <property type="nucleotide sequence ID" value="NZ_BSTJ01000003.1"/>
</dbReference>
<sequence>MERSYDVVLMGGTGFTGGLTADYLASRLPADARWALAGRNLSRLEALRDRLGVDVPLLRADATDPDSLRELAASSRVVLSTVGPYLDHGEPLVAACAEAGTDYADLTGEPEFVDQMYLKYHARATETGARLVHCAGFDSIPHDLGVYFTVRQLPAGVPLRVSGYVRVNGRISGGTYQSVITVASRARQMAEAHRRRLRAEPSQEARRIRALPGRPHHNAGLGAWAMPLPTIDPDVVRRSAAALDSYGPDFSYSHFVALKRLPSAAALMAGAAGLLTAARIPPVREWLRGRLSSGEGPSEARRAKSWFDVHFAGEGGGRKVVTRVRGGDPGYGETAKMLAETGMALAYDDLPKTAGQVTTAEAMGDALLDRLQKAGITFTVVGRRE</sequence>
<evidence type="ECO:0000259" key="1">
    <source>
        <dbReference type="Pfam" id="PF03435"/>
    </source>
</evidence>
<proteinExistence type="predicted"/>
<dbReference type="InterPro" id="IPR036291">
    <property type="entry name" value="NAD(P)-bd_dom_sf"/>
</dbReference>
<dbReference type="SUPFAM" id="SSF51735">
    <property type="entry name" value="NAD(P)-binding Rossmann-fold domains"/>
    <property type="match status" value="1"/>
</dbReference>
<organism evidence="2 3">
    <name type="scientific">Actinoallomurus iriomotensis</name>
    <dbReference type="NCBI Taxonomy" id="478107"/>
    <lineage>
        <taxon>Bacteria</taxon>
        <taxon>Bacillati</taxon>
        <taxon>Actinomycetota</taxon>
        <taxon>Actinomycetes</taxon>
        <taxon>Streptosporangiales</taxon>
        <taxon>Thermomonosporaceae</taxon>
        <taxon>Actinoallomurus</taxon>
    </lineage>
</organism>
<dbReference type="GO" id="GO:0005886">
    <property type="term" value="C:plasma membrane"/>
    <property type="evidence" value="ECO:0007669"/>
    <property type="project" value="TreeGrafter"/>
</dbReference>
<feature type="domain" description="Saccharopine dehydrogenase NADP binding" evidence="1">
    <location>
        <begin position="8"/>
        <end position="130"/>
    </location>
</feature>
<evidence type="ECO:0000313" key="2">
    <source>
        <dbReference type="EMBL" id="GLY74457.1"/>
    </source>
</evidence>
<dbReference type="Pfam" id="PF03435">
    <property type="entry name" value="Sacchrp_dh_NADP"/>
    <property type="match status" value="1"/>
</dbReference>
<dbReference type="Gene3D" id="3.40.50.720">
    <property type="entry name" value="NAD(P)-binding Rossmann-like Domain"/>
    <property type="match status" value="1"/>
</dbReference>
<gene>
    <name evidence="2" type="ORF">Airi01_027240</name>
</gene>
<dbReference type="Proteomes" id="UP001165135">
    <property type="component" value="Unassembled WGS sequence"/>
</dbReference>
<dbReference type="PANTHER" id="PTHR12286">
    <property type="entry name" value="SACCHAROPINE DEHYDROGENASE-LIKE OXIDOREDUCTASE"/>
    <property type="match status" value="1"/>
</dbReference>
<dbReference type="InterPro" id="IPR051276">
    <property type="entry name" value="Saccharopine_DH-like_oxidrdct"/>
</dbReference>
<reference evidence="2" key="1">
    <citation type="submission" date="2023-03" db="EMBL/GenBank/DDBJ databases">
        <title>Actinoallomurus iriomotensis NBRC 103681.</title>
        <authorList>
            <person name="Ichikawa N."/>
            <person name="Sato H."/>
            <person name="Tonouchi N."/>
        </authorList>
    </citation>
    <scope>NUCLEOTIDE SEQUENCE</scope>
    <source>
        <strain evidence="2">NBRC 103681</strain>
    </source>
</reference>
<dbReference type="PANTHER" id="PTHR12286:SF5">
    <property type="entry name" value="SACCHAROPINE DEHYDROGENASE-LIKE OXIDOREDUCTASE"/>
    <property type="match status" value="1"/>
</dbReference>
<evidence type="ECO:0000313" key="3">
    <source>
        <dbReference type="Proteomes" id="UP001165135"/>
    </source>
</evidence>